<dbReference type="KEGG" id="csr:Cspa_c45310"/>
<dbReference type="SUPFAM" id="SSF53756">
    <property type="entry name" value="UDP-Glycosyltransferase/glycogen phosphorylase"/>
    <property type="match status" value="1"/>
</dbReference>
<dbReference type="eggNOG" id="COG0438">
    <property type="taxonomic scope" value="Bacteria"/>
</dbReference>
<dbReference type="Gene3D" id="3.40.50.2000">
    <property type="entry name" value="Glycogen Phosphorylase B"/>
    <property type="match status" value="1"/>
</dbReference>
<dbReference type="AlphaFoldDB" id="M1MK59"/>
<keyword evidence="1" id="KW-0328">Glycosyltransferase</keyword>
<dbReference type="STRING" id="36745.CLSAP_42960"/>
<dbReference type="RefSeq" id="WP_015394595.1">
    <property type="nucleotide sequence ID" value="NC_020291.1"/>
</dbReference>
<dbReference type="GO" id="GO:0016757">
    <property type="term" value="F:glycosyltransferase activity"/>
    <property type="evidence" value="ECO:0007669"/>
    <property type="project" value="UniProtKB-KW"/>
</dbReference>
<evidence type="ECO:0000313" key="1">
    <source>
        <dbReference type="EMBL" id="AGF58284.1"/>
    </source>
</evidence>
<proteinExistence type="predicted"/>
<keyword evidence="1" id="KW-0808">Transferase</keyword>
<accession>M1MK59</accession>
<dbReference type="PATRIC" id="fig|931276.5.peg.4567"/>
<dbReference type="OrthoDB" id="1883113at2"/>
<dbReference type="EMBL" id="CP004121">
    <property type="protein sequence ID" value="AGF58284.1"/>
    <property type="molecule type" value="Genomic_DNA"/>
</dbReference>
<keyword evidence="2" id="KW-1185">Reference proteome</keyword>
<gene>
    <name evidence="1" type="ORF">Cspa_c45310</name>
</gene>
<evidence type="ECO:0000313" key="2">
    <source>
        <dbReference type="Proteomes" id="UP000011728"/>
    </source>
</evidence>
<dbReference type="Proteomes" id="UP000011728">
    <property type="component" value="Chromosome"/>
</dbReference>
<dbReference type="EC" id="2.4.-.-" evidence="1"/>
<dbReference type="HOGENOM" id="CLU_382524_0_0_9"/>
<organism evidence="1 2">
    <name type="scientific">Clostridium saccharoperbutylacetonicum N1-4(HMT)</name>
    <dbReference type="NCBI Taxonomy" id="931276"/>
    <lineage>
        <taxon>Bacteria</taxon>
        <taxon>Bacillati</taxon>
        <taxon>Bacillota</taxon>
        <taxon>Clostridia</taxon>
        <taxon>Eubacteriales</taxon>
        <taxon>Clostridiaceae</taxon>
        <taxon>Clostridium</taxon>
    </lineage>
</organism>
<sequence>MKKILLGFYKGSAEGYISNLGKFEKDDFEVHVFDNLLEEDFKEFNLENILNNILGEKIRMYSINIISNNGELILNLYNQYTLYYNSFIFDNSIFTKINETSIEKYKIYNYANNLYSIKEWNTKFEYLILKDTNVNHFGILGVKNFINATEELFENMNEFFDYYSNIWDQSDKANQYITSLDENRKEELKELFKNTFKSQNTLFKIYMGSFLITTFKAKEYGDKLLEEMLKSNIDKNQKYYIMYQLISIGFTDTEISNSLEKYKIDKIYDSIFDEFKKSVGKLEFIPKNDRNEDVIVVFISQLLKLEHGPTKTVLDRCYILSKYLNKKVILINTKELITAKGDVPFFGSAKGNVVEEYSDFNNLQYKDIEIGFYQPKCLMPDENECINILNFIKKEKPYLLLNIGGSSITADLAAQIITMATISTSGNYSISKNKGQFFIMGRKPLESDYEYIANEGHTKDAIIECPFTFELKPQGHEYMREELKIPREKFVIAVVGGRLNDEIDDEFLGVLDNLASKDCFIVTIGNYKLSEENRKKYLNLQKNFMELGFQNDILACVELVDLYINPRRQGGGTSAVECMFKGKPALSLRHGDVSIIVDEAFICNTYEELIDLATRCKEDKDFYLEMSRKAKARAADMMDTKKYFVNMYNDIVNSPIFK</sequence>
<name>M1MK59_9CLOT</name>
<reference evidence="1 2" key="1">
    <citation type="submission" date="2013-02" db="EMBL/GenBank/DDBJ databases">
        <title>Genome sequence of Clostridium saccharoperbutylacetonicum N1-4(HMT).</title>
        <authorList>
            <person name="Poehlein A."/>
            <person name="Daniel R."/>
        </authorList>
    </citation>
    <scope>NUCLEOTIDE SEQUENCE [LARGE SCALE GENOMIC DNA]</scope>
    <source>
        <strain evidence="2">N1-4(HMT)</strain>
    </source>
</reference>
<protein>
    <submittedName>
        <fullName evidence="1">Glycosyl transferase, group 1 family</fullName>
        <ecNumber evidence="1">2.4.-.-</ecNumber>
    </submittedName>
</protein>